<dbReference type="Proteomes" id="UP000247781">
    <property type="component" value="Unassembled WGS sequence"/>
</dbReference>
<reference evidence="2" key="1">
    <citation type="submission" date="2018-05" db="EMBL/GenBank/DDBJ databases">
        <authorList>
            <person name="Deangelis K."/>
            <person name="Huntemann M."/>
            <person name="Clum A."/>
            <person name="Pillay M."/>
            <person name="Palaniappan K."/>
            <person name="Varghese N."/>
            <person name="Mikhailova N."/>
            <person name="Stamatis D."/>
            <person name="Reddy T."/>
            <person name="Daum C."/>
            <person name="Shapiro N."/>
            <person name="Ivanova N."/>
            <person name="Kyrpides N."/>
            <person name="Woyke T."/>
        </authorList>
    </citation>
    <scope>NUCLEOTIDE SEQUENCE [LARGE SCALE GENOMIC DNA]</scope>
    <source>
        <strain evidence="2">GAS496</strain>
    </source>
</reference>
<evidence type="ECO:0000313" key="2">
    <source>
        <dbReference type="Proteomes" id="UP000247781"/>
    </source>
</evidence>
<reference evidence="1 2" key="2">
    <citation type="submission" date="2018-06" db="EMBL/GenBank/DDBJ databases">
        <title>Sequencing of bacterial isolates from soil warming experiment in Harvard Forest, Massachusetts, USA.</title>
        <authorList>
            <person name="Deangelis K.PhD."/>
        </authorList>
    </citation>
    <scope>NUCLEOTIDE SEQUENCE [LARGE SCALE GENOMIC DNA]</scope>
    <source>
        <strain evidence="1 2">GAS496</strain>
    </source>
</reference>
<proteinExistence type="predicted"/>
<organism evidence="1 2">
    <name type="scientific">Mycolicibacterium moriokaense</name>
    <dbReference type="NCBI Taxonomy" id="39691"/>
    <lineage>
        <taxon>Bacteria</taxon>
        <taxon>Bacillati</taxon>
        <taxon>Actinomycetota</taxon>
        <taxon>Actinomycetes</taxon>
        <taxon>Mycobacteriales</taxon>
        <taxon>Mycobacteriaceae</taxon>
        <taxon>Mycolicibacterium</taxon>
    </lineage>
</organism>
<protein>
    <submittedName>
        <fullName evidence="1">Uncharacterized protein</fullName>
    </submittedName>
</protein>
<name>A0A318HG89_9MYCO</name>
<gene>
    <name evidence="1" type="ORF">C8E89_10825</name>
</gene>
<dbReference type="AlphaFoldDB" id="A0A318HG89"/>
<accession>A0A318HG89</accession>
<dbReference type="EMBL" id="QJJU01000008">
    <property type="protein sequence ID" value="PXX08361.1"/>
    <property type="molecule type" value="Genomic_DNA"/>
</dbReference>
<dbReference type="OrthoDB" id="166978at2"/>
<keyword evidence="2" id="KW-1185">Reference proteome</keyword>
<sequence>MCGAVGIAHADPTLPDGPRTTIDGDGTYAVGTEIAPGTYTSAGPVGESACYWKRLNGRTVVDDALSKKSQVVQIDSGDTAFKTDRCQPWQIVNCPASCSPADETPHDVIGGLRSFLASY</sequence>
<evidence type="ECO:0000313" key="1">
    <source>
        <dbReference type="EMBL" id="PXX08361.1"/>
    </source>
</evidence>
<comment type="caution">
    <text evidence="1">The sequence shown here is derived from an EMBL/GenBank/DDBJ whole genome shotgun (WGS) entry which is preliminary data.</text>
</comment>